<keyword evidence="1" id="KW-0812">Transmembrane</keyword>
<organism evidence="2 3">
    <name type="scientific">Mycena alexandri</name>
    <dbReference type="NCBI Taxonomy" id="1745969"/>
    <lineage>
        <taxon>Eukaryota</taxon>
        <taxon>Fungi</taxon>
        <taxon>Dikarya</taxon>
        <taxon>Basidiomycota</taxon>
        <taxon>Agaricomycotina</taxon>
        <taxon>Agaricomycetes</taxon>
        <taxon>Agaricomycetidae</taxon>
        <taxon>Agaricales</taxon>
        <taxon>Marasmiineae</taxon>
        <taxon>Mycenaceae</taxon>
        <taxon>Mycena</taxon>
    </lineage>
</organism>
<dbReference type="Proteomes" id="UP001218188">
    <property type="component" value="Unassembled WGS sequence"/>
</dbReference>
<keyword evidence="3" id="KW-1185">Reference proteome</keyword>
<evidence type="ECO:0000313" key="2">
    <source>
        <dbReference type="EMBL" id="KAJ7029350.1"/>
    </source>
</evidence>
<feature type="transmembrane region" description="Helical" evidence="1">
    <location>
        <begin position="59"/>
        <end position="90"/>
    </location>
</feature>
<reference evidence="2" key="1">
    <citation type="submission" date="2023-03" db="EMBL/GenBank/DDBJ databases">
        <title>Massive genome expansion in bonnet fungi (Mycena s.s.) driven by repeated elements and novel gene families across ecological guilds.</title>
        <authorList>
            <consortium name="Lawrence Berkeley National Laboratory"/>
            <person name="Harder C.B."/>
            <person name="Miyauchi S."/>
            <person name="Viragh M."/>
            <person name="Kuo A."/>
            <person name="Thoen E."/>
            <person name="Andreopoulos B."/>
            <person name="Lu D."/>
            <person name="Skrede I."/>
            <person name="Drula E."/>
            <person name="Henrissat B."/>
            <person name="Morin E."/>
            <person name="Kohler A."/>
            <person name="Barry K."/>
            <person name="LaButti K."/>
            <person name="Morin E."/>
            <person name="Salamov A."/>
            <person name="Lipzen A."/>
            <person name="Mereny Z."/>
            <person name="Hegedus B."/>
            <person name="Baldrian P."/>
            <person name="Stursova M."/>
            <person name="Weitz H."/>
            <person name="Taylor A."/>
            <person name="Grigoriev I.V."/>
            <person name="Nagy L.G."/>
            <person name="Martin F."/>
            <person name="Kauserud H."/>
        </authorList>
    </citation>
    <scope>NUCLEOTIDE SEQUENCE</scope>
    <source>
        <strain evidence="2">CBHHK200</strain>
    </source>
</reference>
<sequence length="143" mass="15853">MFQIPSVTASSLLESLTRCALLCVTMSLIYTSLLTIYFDGWTSSGTAAGWEIRNANPYTFWNFWILIALPAVWTCWGIFLFLASMILFVWPLGEDGAKERGHDSSLGARIFLMAVLVVGGVQLALMISMLKRINKSVHDDAVV</sequence>
<keyword evidence="1" id="KW-0472">Membrane</keyword>
<evidence type="ECO:0000313" key="3">
    <source>
        <dbReference type="Proteomes" id="UP001218188"/>
    </source>
</evidence>
<dbReference type="AlphaFoldDB" id="A0AAD6SN62"/>
<accession>A0AAD6SN62</accession>
<comment type="caution">
    <text evidence="2">The sequence shown here is derived from an EMBL/GenBank/DDBJ whole genome shotgun (WGS) entry which is preliminary data.</text>
</comment>
<gene>
    <name evidence="2" type="ORF">C8F04DRAFT_42183</name>
</gene>
<feature type="transmembrane region" description="Helical" evidence="1">
    <location>
        <begin position="110"/>
        <end position="130"/>
    </location>
</feature>
<name>A0AAD6SN62_9AGAR</name>
<protein>
    <submittedName>
        <fullName evidence="2">Uncharacterized protein</fullName>
    </submittedName>
</protein>
<proteinExistence type="predicted"/>
<keyword evidence="1" id="KW-1133">Transmembrane helix</keyword>
<feature type="transmembrane region" description="Helical" evidence="1">
    <location>
        <begin position="15"/>
        <end position="38"/>
    </location>
</feature>
<dbReference type="EMBL" id="JARJCM010000102">
    <property type="protein sequence ID" value="KAJ7029350.1"/>
    <property type="molecule type" value="Genomic_DNA"/>
</dbReference>
<evidence type="ECO:0000256" key="1">
    <source>
        <dbReference type="SAM" id="Phobius"/>
    </source>
</evidence>